<keyword evidence="9" id="KW-0614">Plasmid</keyword>
<dbReference type="GO" id="GO:0022857">
    <property type="term" value="F:transmembrane transporter activity"/>
    <property type="evidence" value="ECO:0007669"/>
    <property type="project" value="TreeGrafter"/>
</dbReference>
<dbReference type="PANTHER" id="PTHR30572:SF4">
    <property type="entry name" value="ABC TRANSPORTER PERMEASE YTRF"/>
    <property type="match status" value="1"/>
</dbReference>
<dbReference type="KEGG" id="ctc:CTC_p16"/>
<evidence type="ECO:0000256" key="5">
    <source>
        <dbReference type="ARBA" id="ARBA00023136"/>
    </source>
</evidence>
<evidence type="ECO:0000313" key="9">
    <source>
        <dbReference type="EMBL" id="AAO37412.1"/>
    </source>
</evidence>
<dbReference type="EMBL" id="AF528097">
    <property type="protein sequence ID" value="AAO37412.1"/>
    <property type="molecule type" value="Genomic_DNA"/>
</dbReference>
<comment type="subcellular location">
    <subcellularLocation>
        <location evidence="1">Cell membrane</location>
        <topology evidence="1">Multi-pass membrane protein</topology>
    </subcellularLocation>
</comment>
<accession>Q899Z8</accession>
<keyword evidence="3 7" id="KW-0812">Transmembrane</keyword>
<dbReference type="GeneID" id="24252459"/>
<dbReference type="AlphaFoldDB" id="Q899Z8"/>
<gene>
    <name evidence="9" type="ordered locus">CTC_p16</name>
</gene>
<feature type="transmembrane region" description="Helical" evidence="7">
    <location>
        <begin position="433"/>
        <end position="453"/>
    </location>
</feature>
<dbReference type="Pfam" id="PF02687">
    <property type="entry name" value="FtsX"/>
    <property type="match status" value="2"/>
</dbReference>
<reference evidence="9 10" key="1">
    <citation type="journal article" date="2003" name="Proc. Natl. Acad. Sci. U.S.A.">
        <title>The genome sequence of Clostridium tetani, the causative agent of tetanus disease.</title>
        <authorList>
            <person name="Brueggemann H."/>
            <person name="Baumer S."/>
            <person name="Fricke W.F."/>
            <person name="Wiezer A."/>
            <person name="Liesegang H."/>
            <person name="Decker I."/>
            <person name="Herzberg C."/>
            <person name="Martinez-Arias R."/>
            <person name="Merkl R."/>
            <person name="Henne A."/>
            <person name="Gottschalk G."/>
        </authorList>
    </citation>
    <scope>NUCLEOTIDE SEQUENCE [LARGE SCALE GENOMIC DNA]</scope>
    <source>
        <strain evidence="10">Massachusetts / E88</strain>
        <plasmid evidence="9 10">pE88</plasmid>
    </source>
</reference>
<sequence length="817" mass="94176">MSNLKLIIKYMKNKPKRTLSIIFSIIITSILLTIVGLVNYNIQINTIDNGKKLYGDYYADLNTKNKQKTETLKGYKYLKDKTVHIPYGMFTSKDMKTSLNIEISDETFLKSTGLEMLKGRFPKNKDEICVDESFLENMNITKKLDQYITLDLINSPKNLKSDGYKEYKFTKKFKLVGILKTNPGIKFKGVSCGILSIKNIDDIPKDFIDYHILIKTFPYKSVEEITKSIEHIQNRFNINEDDIFINRGLMQVIKHSNDSKILSIAFEMVVIIASILTIYNIFNMSILDRTKDYGILRCLGFRKKKIMSIVLKEGLILSIISIPIGILIGCFLSKSIYFSIGKILNNTVKSLTLSIYVILLVFIITLLSVSISAFMPAIYAYNVSPIGAIKNLNVYSKIHKIKHRKGHFIIKKLFKNEGMLAYKNIWRMKKRTYLIVFSLGISITIFTAFMYYFNHIAIEDPSENFKNGQFKLTFDNRLDNTYCYDNNFISKINNMHGIKHITKIQSATETAVLNESFIKSNLKDNPSENNLTIDNGEYRVPCNVIGYNEEIVKDLKTKIGKDEVILINDKYAKNNTNLKAGDIITLRRFYKDNIEQRVKYEDKEFKIKDILNKAPYQSSMIGISALIRHDDFKNFTKINGYRTLDISVYENFNMDFINNELENLTKEVKYSKLLSYYKEIKYIKDSIKFIKILTYSFIACIVLIGLLNIINTINTNIVLRMSEFATLKAIGFNKNHIRKVIMFEGLFYGILSSIFGMFTSGVVCILLYNLIPNMKPGFSIIIFCIPELFIIIISLLSSIVPLRKVNKINVINTLNEL</sequence>
<dbReference type="InterPro" id="IPR003838">
    <property type="entry name" value="ABC3_permease_C"/>
</dbReference>
<evidence type="ECO:0000256" key="7">
    <source>
        <dbReference type="SAM" id="Phobius"/>
    </source>
</evidence>
<comment type="similarity">
    <text evidence="6">Belongs to the ABC-4 integral membrane protein family.</text>
</comment>
<evidence type="ECO:0000256" key="3">
    <source>
        <dbReference type="ARBA" id="ARBA00022692"/>
    </source>
</evidence>
<feature type="transmembrane region" description="Helical" evidence="7">
    <location>
        <begin position="356"/>
        <end position="381"/>
    </location>
</feature>
<feature type="transmembrane region" description="Helical" evidence="7">
    <location>
        <begin position="692"/>
        <end position="713"/>
    </location>
</feature>
<dbReference type="HOGENOM" id="CLU_010964_2_1_9"/>
<dbReference type="GO" id="GO:0005886">
    <property type="term" value="C:plasma membrane"/>
    <property type="evidence" value="ECO:0007669"/>
    <property type="project" value="UniProtKB-SubCell"/>
</dbReference>
<feature type="transmembrane region" description="Helical" evidence="7">
    <location>
        <begin position="777"/>
        <end position="800"/>
    </location>
</feature>
<dbReference type="InterPro" id="IPR050250">
    <property type="entry name" value="Macrolide_Exporter_MacB"/>
</dbReference>
<organism evidence="9 10">
    <name type="scientific">Clostridium tetani (strain Massachusetts / E88)</name>
    <dbReference type="NCBI Taxonomy" id="212717"/>
    <lineage>
        <taxon>Bacteria</taxon>
        <taxon>Bacillati</taxon>
        <taxon>Bacillota</taxon>
        <taxon>Clostridia</taxon>
        <taxon>Eubacteriales</taxon>
        <taxon>Clostridiaceae</taxon>
        <taxon>Clostridium</taxon>
    </lineage>
</organism>
<dbReference type="OrthoDB" id="9793166at2"/>
<evidence type="ECO:0000259" key="8">
    <source>
        <dbReference type="Pfam" id="PF02687"/>
    </source>
</evidence>
<dbReference type="Proteomes" id="UP000001412">
    <property type="component" value="Plasmid pE88"/>
</dbReference>
<feature type="transmembrane region" description="Helical" evidence="7">
    <location>
        <begin position="746"/>
        <end position="771"/>
    </location>
</feature>
<feature type="transmembrane region" description="Helical" evidence="7">
    <location>
        <begin position="21"/>
        <end position="42"/>
    </location>
</feature>
<feature type="transmembrane region" description="Helical" evidence="7">
    <location>
        <begin position="314"/>
        <end position="336"/>
    </location>
</feature>
<evidence type="ECO:0000313" key="10">
    <source>
        <dbReference type="Proteomes" id="UP000001412"/>
    </source>
</evidence>
<evidence type="ECO:0000256" key="2">
    <source>
        <dbReference type="ARBA" id="ARBA00022475"/>
    </source>
</evidence>
<keyword evidence="4 7" id="KW-1133">Transmembrane helix</keyword>
<feature type="transmembrane region" description="Helical" evidence="7">
    <location>
        <begin position="261"/>
        <end position="282"/>
    </location>
</feature>
<evidence type="ECO:0000256" key="6">
    <source>
        <dbReference type="ARBA" id="ARBA00038076"/>
    </source>
</evidence>
<evidence type="ECO:0000256" key="1">
    <source>
        <dbReference type="ARBA" id="ARBA00004651"/>
    </source>
</evidence>
<dbReference type="RefSeq" id="WP_011100794.1">
    <property type="nucleotide sequence ID" value="NC_004565.1"/>
</dbReference>
<name>Q899Z8_CLOTE</name>
<proteinExistence type="inferred from homology"/>
<feature type="domain" description="ABC3 transporter permease C-terminal" evidence="8">
    <location>
        <begin position="268"/>
        <end position="385"/>
    </location>
</feature>
<evidence type="ECO:0000256" key="4">
    <source>
        <dbReference type="ARBA" id="ARBA00022989"/>
    </source>
</evidence>
<keyword evidence="5 7" id="KW-0472">Membrane</keyword>
<keyword evidence="2" id="KW-1003">Cell membrane</keyword>
<keyword evidence="10" id="KW-1185">Reference proteome</keyword>
<protein>
    <submittedName>
        <fullName evidence="9">ABC transporter-associated permease</fullName>
    </submittedName>
</protein>
<feature type="domain" description="ABC3 transporter permease C-terminal" evidence="8">
    <location>
        <begin position="696"/>
        <end position="809"/>
    </location>
</feature>
<dbReference type="PANTHER" id="PTHR30572">
    <property type="entry name" value="MEMBRANE COMPONENT OF TRANSPORTER-RELATED"/>
    <property type="match status" value="1"/>
</dbReference>
<geneLocation type="plasmid" evidence="9 10">
    <name>pE88</name>
</geneLocation>